<reference evidence="2 3" key="1">
    <citation type="submission" date="2012-10" db="EMBL/GenBank/DDBJ databases">
        <title>The draft sequence of the Mycobacterium pheli genome.</title>
        <authorList>
            <person name="Pettersson B.M.F."/>
            <person name="Das S."/>
            <person name="Dasgupta S."/>
            <person name="Bhattacharya A."/>
            <person name="Kirsebom L.A."/>
        </authorList>
    </citation>
    <scope>NUCLEOTIDE SEQUENCE [LARGE SCALE GENOMIC DNA]</scope>
    <source>
        <strain evidence="2 3">CCUG 21000</strain>
    </source>
</reference>
<dbReference type="GO" id="GO:0016779">
    <property type="term" value="F:nucleotidyltransferase activity"/>
    <property type="evidence" value="ECO:0007669"/>
    <property type="project" value="UniProtKB-ARBA"/>
</dbReference>
<dbReference type="PANTHER" id="PTHR43777">
    <property type="entry name" value="MOLYBDENUM COFACTOR CYTIDYLYLTRANSFERASE"/>
    <property type="match status" value="1"/>
</dbReference>
<evidence type="ECO:0000313" key="2">
    <source>
        <dbReference type="EMBL" id="KAB7756563.1"/>
    </source>
</evidence>
<dbReference type="Gene3D" id="3.90.550.10">
    <property type="entry name" value="Spore Coat Polysaccharide Biosynthesis Protein SpsA, Chain A"/>
    <property type="match status" value="1"/>
</dbReference>
<dbReference type="CDD" id="cd04182">
    <property type="entry name" value="GT_2_like_f"/>
    <property type="match status" value="1"/>
</dbReference>
<dbReference type="InterPro" id="IPR025877">
    <property type="entry name" value="MobA-like_NTP_Trfase"/>
</dbReference>
<evidence type="ECO:0000313" key="3">
    <source>
        <dbReference type="Proteomes" id="UP000325690"/>
    </source>
</evidence>
<comment type="caution">
    <text evidence="2">The sequence shown here is derived from an EMBL/GenBank/DDBJ whole genome shotgun (WGS) entry which is preliminary data.</text>
</comment>
<keyword evidence="3" id="KW-1185">Reference proteome</keyword>
<dbReference type="Pfam" id="PF12804">
    <property type="entry name" value="NTP_transf_3"/>
    <property type="match status" value="1"/>
</dbReference>
<dbReference type="AlphaFoldDB" id="A0A5N5V3P8"/>
<proteinExistence type="predicted"/>
<protein>
    <submittedName>
        <fullName evidence="2">Molybdopterin-guanine dinucleotide biosynthesis protein MobA</fullName>
    </submittedName>
</protein>
<evidence type="ECO:0000259" key="1">
    <source>
        <dbReference type="Pfam" id="PF12804"/>
    </source>
</evidence>
<dbReference type="SUPFAM" id="SSF53448">
    <property type="entry name" value="Nucleotide-diphospho-sugar transferases"/>
    <property type="match status" value="1"/>
</dbReference>
<dbReference type="GeneID" id="74301957"/>
<dbReference type="InterPro" id="IPR029044">
    <property type="entry name" value="Nucleotide-diphossugar_trans"/>
</dbReference>
<name>A0A5N5V3P8_MYCPH</name>
<dbReference type="RefSeq" id="WP_040632808.1">
    <property type="nucleotide sequence ID" value="NZ_ANBO01000023.1"/>
</dbReference>
<dbReference type="PANTHER" id="PTHR43777:SF1">
    <property type="entry name" value="MOLYBDENUM COFACTOR CYTIDYLYLTRANSFERASE"/>
    <property type="match status" value="1"/>
</dbReference>
<dbReference type="EMBL" id="ANBP01000012">
    <property type="protein sequence ID" value="KAB7756563.1"/>
    <property type="molecule type" value="Genomic_DNA"/>
</dbReference>
<gene>
    <name evidence="2" type="ORF">MPHL21000_10830</name>
</gene>
<sequence length="177" mass="17838">MASTVAGVVLAAGAGTRFGMPKVLAAEGKWLSVAVDALRGGGCADVVVVLGAAIVDVPAPARAVVARDWADGLSASVRAGMTSVDADFVVLHTVDTPDVGAEVVRRVVDAALASPSGLARARYGGVPGHPVVIARAHRPALLAQLRGDEGARAFLAARDDVVAVECGDLATGRDIDR</sequence>
<dbReference type="Proteomes" id="UP000325690">
    <property type="component" value="Unassembled WGS sequence"/>
</dbReference>
<organism evidence="2 3">
    <name type="scientific">Mycolicibacterium phlei DSM 43239 = CCUG 21000</name>
    <dbReference type="NCBI Taxonomy" id="1226750"/>
    <lineage>
        <taxon>Bacteria</taxon>
        <taxon>Bacillati</taxon>
        <taxon>Actinomycetota</taxon>
        <taxon>Actinomycetes</taxon>
        <taxon>Mycobacteriales</taxon>
        <taxon>Mycobacteriaceae</taxon>
        <taxon>Mycolicibacterium</taxon>
    </lineage>
</organism>
<feature type="domain" description="MobA-like NTP transferase" evidence="1">
    <location>
        <begin position="7"/>
        <end position="160"/>
    </location>
</feature>
<accession>A0A5N5V3P8</accession>